<evidence type="ECO:0000313" key="2">
    <source>
        <dbReference type="EMBL" id="KAF7834577.1"/>
    </source>
</evidence>
<accession>A0A834WY23</accession>
<proteinExistence type="predicted"/>
<reference evidence="2" key="1">
    <citation type="submission" date="2020-09" db="EMBL/GenBank/DDBJ databases">
        <title>Genome-Enabled Discovery of Anthraquinone Biosynthesis in Senna tora.</title>
        <authorList>
            <person name="Kang S.-H."/>
            <person name="Pandey R.P."/>
            <person name="Lee C.-M."/>
            <person name="Sim J.-S."/>
            <person name="Jeong J.-T."/>
            <person name="Choi B.-S."/>
            <person name="Jung M."/>
            <person name="Ginzburg D."/>
            <person name="Zhao K."/>
            <person name="Won S.Y."/>
            <person name="Oh T.-J."/>
            <person name="Yu Y."/>
            <person name="Kim N.-H."/>
            <person name="Lee O.R."/>
            <person name="Lee T.-H."/>
            <person name="Bashyal P."/>
            <person name="Kim T.-S."/>
            <person name="Lee W.-H."/>
            <person name="Kawkins C."/>
            <person name="Kim C.-K."/>
            <person name="Kim J.S."/>
            <person name="Ahn B.O."/>
            <person name="Rhee S.Y."/>
            <person name="Sohng J.K."/>
        </authorList>
    </citation>
    <scope>NUCLEOTIDE SEQUENCE</scope>
    <source>
        <tissue evidence="2">Leaf</tissue>
    </source>
</reference>
<evidence type="ECO:0000259" key="1">
    <source>
        <dbReference type="Pfam" id="PF10536"/>
    </source>
</evidence>
<dbReference type="OrthoDB" id="1435547at2759"/>
<keyword evidence="3" id="KW-1185">Reference proteome</keyword>
<dbReference type="InterPro" id="IPR019557">
    <property type="entry name" value="AminoTfrase-like_pln_mobile"/>
</dbReference>
<gene>
    <name evidence="2" type="ORF">G2W53_009436</name>
</gene>
<dbReference type="Pfam" id="PF10536">
    <property type="entry name" value="PMD"/>
    <property type="match status" value="1"/>
</dbReference>
<protein>
    <submittedName>
        <fullName evidence="2">Serine/threonine-protein phosphatase 7 long form-like protein</fullName>
    </submittedName>
</protein>
<organism evidence="2 3">
    <name type="scientific">Senna tora</name>
    <dbReference type="NCBI Taxonomy" id="362788"/>
    <lineage>
        <taxon>Eukaryota</taxon>
        <taxon>Viridiplantae</taxon>
        <taxon>Streptophyta</taxon>
        <taxon>Embryophyta</taxon>
        <taxon>Tracheophyta</taxon>
        <taxon>Spermatophyta</taxon>
        <taxon>Magnoliopsida</taxon>
        <taxon>eudicotyledons</taxon>
        <taxon>Gunneridae</taxon>
        <taxon>Pentapetalae</taxon>
        <taxon>rosids</taxon>
        <taxon>fabids</taxon>
        <taxon>Fabales</taxon>
        <taxon>Fabaceae</taxon>
        <taxon>Caesalpinioideae</taxon>
        <taxon>Cassia clade</taxon>
        <taxon>Senna</taxon>
    </lineage>
</organism>
<dbReference type="AlphaFoldDB" id="A0A834WY23"/>
<feature type="domain" description="Aminotransferase-like plant mobile" evidence="1">
    <location>
        <begin position="2"/>
        <end position="80"/>
    </location>
</feature>
<evidence type="ECO:0000313" key="3">
    <source>
        <dbReference type="Proteomes" id="UP000634136"/>
    </source>
</evidence>
<name>A0A834WY23_9FABA</name>
<comment type="caution">
    <text evidence="2">The sequence shown here is derived from an EMBL/GenBank/DDBJ whole genome shotgun (WGS) entry which is preliminary data.</text>
</comment>
<sequence>MVLLHLWAWERFPALAPHEPHFIGPQVNIFRDLPTLGYRWTCIDVHYHPRYDTLKKYRLVLDSLKEDQIKWRPYDEDHLSGNVQTVFFVNLAWTNQPRKPCGHRVPTYLDFSMEDIS</sequence>
<dbReference type="EMBL" id="JAAIUW010000004">
    <property type="protein sequence ID" value="KAF7834577.1"/>
    <property type="molecule type" value="Genomic_DNA"/>
</dbReference>
<dbReference type="Proteomes" id="UP000634136">
    <property type="component" value="Unassembled WGS sequence"/>
</dbReference>